<reference evidence="3 4" key="1">
    <citation type="submission" date="2016-10" db="EMBL/GenBank/DDBJ databases">
        <authorList>
            <person name="Varghese N."/>
            <person name="Submissions S."/>
        </authorList>
    </citation>
    <scope>NUCLEOTIDE SEQUENCE [LARGE SCALE GENOMIC DNA]</scope>
    <source>
        <strain evidence="3 4">DSM 2260</strain>
    </source>
</reference>
<evidence type="ECO:0000313" key="3">
    <source>
        <dbReference type="EMBL" id="SDD22683.1"/>
    </source>
</evidence>
<name>A0A511HLC7_9BACT</name>
<dbReference type="Proteomes" id="UP000198717">
    <property type="component" value="Unassembled WGS sequence"/>
</dbReference>
<dbReference type="RefSeq" id="WP_090484122.1">
    <property type="nucleotide sequence ID" value="NZ_BJVY01000046.1"/>
</dbReference>
<dbReference type="SUPFAM" id="SSF109854">
    <property type="entry name" value="DinB/YfiT-like putative metalloenzymes"/>
    <property type="match status" value="1"/>
</dbReference>
<protein>
    <submittedName>
        <fullName evidence="3">DinB superfamily protein</fullName>
    </submittedName>
</protein>
<comment type="caution">
    <text evidence="2">The sequence shown here is derived from an EMBL/GenBank/DDBJ whole genome shotgun (WGS) entry which is preliminary data.</text>
</comment>
<organism evidence="2 5">
    <name type="scientific">Myxococcus virescens</name>
    <dbReference type="NCBI Taxonomy" id="83456"/>
    <lineage>
        <taxon>Bacteria</taxon>
        <taxon>Pseudomonadati</taxon>
        <taxon>Myxococcota</taxon>
        <taxon>Myxococcia</taxon>
        <taxon>Myxococcales</taxon>
        <taxon>Cystobacterineae</taxon>
        <taxon>Myxococcaceae</taxon>
        <taxon>Myxococcus</taxon>
    </lineage>
</organism>
<evidence type="ECO:0000313" key="2">
    <source>
        <dbReference type="EMBL" id="GEL74373.1"/>
    </source>
</evidence>
<evidence type="ECO:0000313" key="4">
    <source>
        <dbReference type="Proteomes" id="UP000198717"/>
    </source>
</evidence>
<evidence type="ECO:0000313" key="5">
    <source>
        <dbReference type="Proteomes" id="UP000321224"/>
    </source>
</evidence>
<keyword evidence="4" id="KW-1185">Reference proteome</keyword>
<dbReference type="InterPro" id="IPR034660">
    <property type="entry name" value="DinB/YfiT-like"/>
</dbReference>
<dbReference type="Proteomes" id="UP000321224">
    <property type="component" value="Unassembled WGS sequence"/>
</dbReference>
<dbReference type="InterPro" id="IPR024775">
    <property type="entry name" value="DinB-like"/>
</dbReference>
<gene>
    <name evidence="2" type="ORF">MVI01_61570</name>
    <name evidence="3" type="ORF">SAMN04488504_10117</name>
</gene>
<sequence length="177" mass="20181">MSNPLRDTLLGQLDVAWALTLYHLEGLTTEDCLRRPASVGLHVQQGPDGKWHVEWPEHEGYDLGPASVAWLTWHLGFWWSMVHNHSFGDATLTREQVEWPGTADAVRDLISRRYTEWRAAIEQLSDEDLRSTERTRWPLQGKPFGDIVAWVNLELMKNAAEIGYARFVLAVAPRPPG</sequence>
<feature type="domain" description="DinB-like" evidence="1">
    <location>
        <begin position="12"/>
        <end position="162"/>
    </location>
</feature>
<dbReference type="AlphaFoldDB" id="A0A511HLC7"/>
<proteinExistence type="predicted"/>
<reference evidence="2 5" key="2">
    <citation type="submission" date="2019-07" db="EMBL/GenBank/DDBJ databases">
        <title>Whole genome shotgun sequence of Myxococcus virescens NBRC 100334.</title>
        <authorList>
            <person name="Hosoyama A."/>
            <person name="Uohara A."/>
            <person name="Ohji S."/>
            <person name="Ichikawa N."/>
        </authorList>
    </citation>
    <scope>NUCLEOTIDE SEQUENCE [LARGE SCALE GENOMIC DNA]</scope>
    <source>
        <strain evidence="2 5">NBRC 100334</strain>
    </source>
</reference>
<accession>A0A511HLC7</accession>
<dbReference type="Pfam" id="PF12867">
    <property type="entry name" value="DinB_2"/>
    <property type="match status" value="1"/>
</dbReference>
<dbReference type="EMBL" id="FNAJ01000001">
    <property type="protein sequence ID" value="SDD22683.1"/>
    <property type="molecule type" value="Genomic_DNA"/>
</dbReference>
<evidence type="ECO:0000259" key="1">
    <source>
        <dbReference type="Pfam" id="PF12867"/>
    </source>
</evidence>
<dbReference type="EMBL" id="BJVY01000046">
    <property type="protein sequence ID" value="GEL74373.1"/>
    <property type="molecule type" value="Genomic_DNA"/>
</dbReference>